<dbReference type="GO" id="GO:0033214">
    <property type="term" value="P:siderophore-iron import into cell"/>
    <property type="evidence" value="ECO:0007669"/>
    <property type="project" value="TreeGrafter"/>
</dbReference>
<feature type="transmembrane region" description="Helical" evidence="8">
    <location>
        <begin position="25"/>
        <end position="48"/>
    </location>
</feature>
<dbReference type="Gene3D" id="1.10.3470.10">
    <property type="entry name" value="ABC transporter involved in vitamin B12 uptake, BtuC"/>
    <property type="match status" value="1"/>
</dbReference>
<feature type="transmembrane region" description="Helical" evidence="8">
    <location>
        <begin position="114"/>
        <end position="131"/>
    </location>
</feature>
<evidence type="ECO:0000256" key="4">
    <source>
        <dbReference type="ARBA" id="ARBA00022475"/>
    </source>
</evidence>
<dbReference type="InterPro" id="IPR000522">
    <property type="entry name" value="ABC_transptr_permease_BtuC"/>
</dbReference>
<feature type="transmembrane region" description="Helical" evidence="8">
    <location>
        <begin position="212"/>
        <end position="231"/>
    </location>
</feature>
<feature type="transmembrane region" description="Helical" evidence="8">
    <location>
        <begin position="137"/>
        <end position="156"/>
    </location>
</feature>
<dbReference type="PANTHER" id="PTHR30472:SF24">
    <property type="entry name" value="FERRIC ENTEROBACTIN TRANSPORT SYSTEM PERMEASE PROTEIN FEPG"/>
    <property type="match status" value="1"/>
</dbReference>
<dbReference type="Pfam" id="PF01032">
    <property type="entry name" value="FecCD"/>
    <property type="match status" value="1"/>
</dbReference>
<feature type="transmembrane region" description="Helical" evidence="8">
    <location>
        <begin position="256"/>
        <end position="283"/>
    </location>
</feature>
<evidence type="ECO:0000256" key="8">
    <source>
        <dbReference type="SAM" id="Phobius"/>
    </source>
</evidence>
<keyword evidence="3" id="KW-0813">Transport</keyword>
<evidence type="ECO:0000313" key="10">
    <source>
        <dbReference type="Proteomes" id="UP000217103"/>
    </source>
</evidence>
<dbReference type="GO" id="GO:0022857">
    <property type="term" value="F:transmembrane transporter activity"/>
    <property type="evidence" value="ECO:0007669"/>
    <property type="project" value="InterPro"/>
</dbReference>
<dbReference type="EMBL" id="FNKK01000002">
    <property type="protein sequence ID" value="SDR06278.1"/>
    <property type="molecule type" value="Genomic_DNA"/>
</dbReference>
<evidence type="ECO:0000313" key="9">
    <source>
        <dbReference type="EMBL" id="SDR06278.1"/>
    </source>
</evidence>
<feature type="transmembrane region" description="Helical" evidence="8">
    <location>
        <begin position="295"/>
        <end position="316"/>
    </location>
</feature>
<dbReference type="STRING" id="35622.SAMN04489764_3274"/>
<feature type="transmembrane region" description="Helical" evidence="8">
    <location>
        <begin position="168"/>
        <end position="186"/>
    </location>
</feature>
<gene>
    <name evidence="9" type="ORF">SAMN04489764_3274</name>
</gene>
<comment type="similarity">
    <text evidence="2">Belongs to the binding-protein-dependent transport system permease family. FecCD subfamily.</text>
</comment>
<evidence type="ECO:0000256" key="7">
    <source>
        <dbReference type="ARBA" id="ARBA00023136"/>
    </source>
</evidence>
<dbReference type="CDD" id="cd06550">
    <property type="entry name" value="TM_ABC_iron-siderophores_like"/>
    <property type="match status" value="1"/>
</dbReference>
<dbReference type="PANTHER" id="PTHR30472">
    <property type="entry name" value="FERRIC ENTEROBACTIN TRANSPORT SYSTEM PERMEASE PROTEIN"/>
    <property type="match status" value="1"/>
</dbReference>
<evidence type="ECO:0000256" key="6">
    <source>
        <dbReference type="ARBA" id="ARBA00022989"/>
    </source>
</evidence>
<organism evidence="9 10">
    <name type="scientific">Thermostaphylospora chromogena</name>
    <dbReference type="NCBI Taxonomy" id="35622"/>
    <lineage>
        <taxon>Bacteria</taxon>
        <taxon>Bacillati</taxon>
        <taxon>Actinomycetota</taxon>
        <taxon>Actinomycetes</taxon>
        <taxon>Streptosporangiales</taxon>
        <taxon>Thermomonosporaceae</taxon>
        <taxon>Thermostaphylospora</taxon>
    </lineage>
</organism>
<keyword evidence="4" id="KW-1003">Cell membrane</keyword>
<reference evidence="9 10" key="1">
    <citation type="submission" date="2016-10" db="EMBL/GenBank/DDBJ databases">
        <authorList>
            <person name="de Groot N.N."/>
        </authorList>
    </citation>
    <scope>NUCLEOTIDE SEQUENCE [LARGE SCALE GENOMIC DNA]</scope>
    <source>
        <strain evidence="9 10">DSM 43794</strain>
    </source>
</reference>
<keyword evidence="5 8" id="KW-0812">Transmembrane</keyword>
<accession>A0A1H1G057</accession>
<feature type="transmembrane region" description="Helical" evidence="8">
    <location>
        <begin position="84"/>
        <end position="102"/>
    </location>
</feature>
<comment type="subcellular location">
    <subcellularLocation>
        <location evidence="1">Cell membrane</location>
        <topology evidence="1">Multi-pass membrane protein</topology>
    </subcellularLocation>
</comment>
<keyword evidence="10" id="KW-1185">Reference proteome</keyword>
<evidence type="ECO:0000256" key="3">
    <source>
        <dbReference type="ARBA" id="ARBA00022448"/>
    </source>
</evidence>
<dbReference type="AlphaFoldDB" id="A0A1H1G057"/>
<dbReference type="GO" id="GO:0005886">
    <property type="term" value="C:plasma membrane"/>
    <property type="evidence" value="ECO:0007669"/>
    <property type="project" value="UniProtKB-SubCell"/>
</dbReference>
<feature type="transmembrane region" description="Helical" evidence="8">
    <location>
        <begin position="323"/>
        <end position="343"/>
    </location>
</feature>
<keyword evidence="6 8" id="KW-1133">Transmembrane helix</keyword>
<sequence length="348" mass="34968">MTTATRPPKRSWTLTVRAGGLSARLAVRGMIVNAGLLAVAVAAAVLAIGTGEYAVPIPDVIAVLTGGGDPAARFIVGELRVPRVVTGLLVGAAFGISGALFQSLTRNPLGSPDFLGFSAGAATGGIIATIMGGTGWFIAGGSLLGCAVSATAVYVLAYRRGVHGYRMVLVGVGMSAILVSLESYLLTRANINDAATAAAWITGSLGGRGWEHAVPVACALAVLVPLCVPLARPLRMMEMGDDIAGAVGIPVERVRLAAVAVGVALCAVATAAAGPIAFVALTAPQLARRLAGSPGVTIASSALMGAALLVVADLAAQRVMAPVELPVGVMTSALGGTYLAFLLRKERR</sequence>
<dbReference type="Proteomes" id="UP000217103">
    <property type="component" value="Unassembled WGS sequence"/>
</dbReference>
<dbReference type="SUPFAM" id="SSF81345">
    <property type="entry name" value="ABC transporter involved in vitamin B12 uptake, BtuC"/>
    <property type="match status" value="1"/>
</dbReference>
<proteinExistence type="inferred from homology"/>
<evidence type="ECO:0000256" key="1">
    <source>
        <dbReference type="ARBA" id="ARBA00004651"/>
    </source>
</evidence>
<keyword evidence="7 8" id="KW-0472">Membrane</keyword>
<dbReference type="RefSeq" id="WP_242659330.1">
    <property type="nucleotide sequence ID" value="NZ_FNKK01000002.1"/>
</dbReference>
<protein>
    <submittedName>
        <fullName evidence="9">Iron complex transport system permease protein</fullName>
    </submittedName>
</protein>
<dbReference type="InterPro" id="IPR037294">
    <property type="entry name" value="ABC_BtuC-like"/>
</dbReference>
<evidence type="ECO:0000256" key="2">
    <source>
        <dbReference type="ARBA" id="ARBA00007935"/>
    </source>
</evidence>
<evidence type="ECO:0000256" key="5">
    <source>
        <dbReference type="ARBA" id="ARBA00022692"/>
    </source>
</evidence>
<name>A0A1H1G057_9ACTN</name>